<keyword evidence="2" id="KW-1185">Reference proteome</keyword>
<evidence type="ECO:0000313" key="2">
    <source>
        <dbReference type="Proteomes" id="UP000596902"/>
    </source>
</evidence>
<dbReference type="AlphaFoldDB" id="A0A8H7EDM9"/>
<dbReference type="EMBL" id="JAAABM010000012">
    <property type="protein sequence ID" value="KAF7673797.1"/>
    <property type="molecule type" value="Genomic_DNA"/>
</dbReference>
<accession>A0A8H7EDM9</accession>
<reference evidence="1" key="2">
    <citation type="submission" date="2020-08" db="EMBL/GenBank/DDBJ databases">
        <title>Draft Genome Sequence of Cumin Blight Pathogen Alternaria burnsii.</title>
        <authorList>
            <person name="Feng Z."/>
        </authorList>
    </citation>
    <scope>NUCLEOTIDE SEQUENCE</scope>
    <source>
        <strain evidence="1">CBS107.38</strain>
    </source>
</reference>
<dbReference type="RefSeq" id="XP_038784124.1">
    <property type="nucleotide sequence ID" value="XM_038933459.1"/>
</dbReference>
<organism evidence="1 2">
    <name type="scientific">Alternaria burnsii</name>
    <dbReference type="NCBI Taxonomy" id="1187904"/>
    <lineage>
        <taxon>Eukaryota</taxon>
        <taxon>Fungi</taxon>
        <taxon>Dikarya</taxon>
        <taxon>Ascomycota</taxon>
        <taxon>Pezizomycotina</taxon>
        <taxon>Dothideomycetes</taxon>
        <taxon>Pleosporomycetidae</taxon>
        <taxon>Pleosporales</taxon>
        <taxon>Pleosporineae</taxon>
        <taxon>Pleosporaceae</taxon>
        <taxon>Alternaria</taxon>
        <taxon>Alternaria sect. Alternaria</taxon>
    </lineage>
</organism>
<protein>
    <submittedName>
        <fullName evidence="1">Uncharacterized protein</fullName>
    </submittedName>
</protein>
<name>A0A8H7EDM9_9PLEO</name>
<dbReference type="GeneID" id="62206637"/>
<dbReference type="Proteomes" id="UP000596902">
    <property type="component" value="Unassembled WGS sequence"/>
</dbReference>
<comment type="caution">
    <text evidence="1">The sequence shown here is derived from an EMBL/GenBank/DDBJ whole genome shotgun (WGS) entry which is preliminary data.</text>
</comment>
<sequence>MIVYKVTDASDGLLSAHEKELNVDLNLKINSELGIQRPIDNNPVYLPRAKDSKMNEFHPYYNEHEMMLAFELLSTTDSLTEASWSLWLGMQLYAEKTWGAGDNR</sequence>
<reference evidence="1" key="1">
    <citation type="submission" date="2020-01" db="EMBL/GenBank/DDBJ databases">
        <authorList>
            <person name="Feng Z.H.Z."/>
        </authorList>
    </citation>
    <scope>NUCLEOTIDE SEQUENCE</scope>
    <source>
        <strain evidence="1">CBS107.38</strain>
    </source>
</reference>
<evidence type="ECO:0000313" key="1">
    <source>
        <dbReference type="EMBL" id="KAF7673797.1"/>
    </source>
</evidence>
<proteinExistence type="predicted"/>
<gene>
    <name evidence="1" type="ORF">GT037_008412</name>
</gene>